<accession>A0A0A9YPJ6</accession>
<feature type="non-terminal residue" evidence="1">
    <location>
        <position position="1"/>
    </location>
</feature>
<name>A0A0A9YPJ6_LYGHE</name>
<reference evidence="1" key="2">
    <citation type="submission" date="2014-07" db="EMBL/GenBank/DDBJ databases">
        <authorList>
            <person name="Hull J."/>
        </authorList>
    </citation>
    <scope>NUCLEOTIDE SEQUENCE</scope>
</reference>
<reference evidence="1" key="1">
    <citation type="journal article" date="2014" name="PLoS ONE">
        <title>Transcriptome-Based Identification of ABC Transporters in the Western Tarnished Plant Bug Lygus hesperus.</title>
        <authorList>
            <person name="Hull J.J."/>
            <person name="Chaney K."/>
            <person name="Geib S.M."/>
            <person name="Fabrick J.A."/>
            <person name="Brent C.S."/>
            <person name="Walsh D."/>
            <person name="Lavine L.C."/>
        </authorList>
    </citation>
    <scope>NUCLEOTIDE SEQUENCE</scope>
</reference>
<dbReference type="EMBL" id="GBHO01010581">
    <property type="protein sequence ID" value="JAG33023.1"/>
    <property type="molecule type" value="Transcribed_RNA"/>
</dbReference>
<protein>
    <submittedName>
        <fullName evidence="1">Uncharacterized protein</fullName>
    </submittedName>
</protein>
<evidence type="ECO:0000313" key="1">
    <source>
        <dbReference type="EMBL" id="JAG33023.1"/>
    </source>
</evidence>
<proteinExistence type="predicted"/>
<gene>
    <name evidence="1" type="ORF">CM83_36385</name>
</gene>
<sequence length="111" mass="12599">KGHSTGRLLTEVTSLLDHCLRLIPIRHFNFFCVSCVNNQTFHHVCENPRPDRALLDTPCANAEFPAPTKKLNFLSEFSVKKQIFLKIDIPNFNDSKMLKIGPDSLDPTGLY</sequence>
<dbReference type="AlphaFoldDB" id="A0A0A9YPJ6"/>
<organism evidence="1">
    <name type="scientific">Lygus hesperus</name>
    <name type="common">Western plant bug</name>
    <dbReference type="NCBI Taxonomy" id="30085"/>
    <lineage>
        <taxon>Eukaryota</taxon>
        <taxon>Metazoa</taxon>
        <taxon>Ecdysozoa</taxon>
        <taxon>Arthropoda</taxon>
        <taxon>Hexapoda</taxon>
        <taxon>Insecta</taxon>
        <taxon>Pterygota</taxon>
        <taxon>Neoptera</taxon>
        <taxon>Paraneoptera</taxon>
        <taxon>Hemiptera</taxon>
        <taxon>Heteroptera</taxon>
        <taxon>Panheteroptera</taxon>
        <taxon>Cimicomorpha</taxon>
        <taxon>Miridae</taxon>
        <taxon>Mirini</taxon>
        <taxon>Lygus</taxon>
    </lineage>
</organism>